<keyword evidence="4" id="KW-0378">Hydrolase</keyword>
<accession>A0A346NA49</accession>
<dbReference type="AlphaFoldDB" id="A0A372KJC6"/>
<dbReference type="OrthoDB" id="9802897at2"/>
<reference evidence="2" key="4">
    <citation type="journal article" date="2019" name="Int. J. Syst. Evol. Microbiol.">
        <title>Streptococcus chenjunshii sp. nov. isolated from feces of Tibetan antelopes.</title>
        <authorList>
            <person name="Tian Z."/>
            <person name="Lu S."/>
            <person name="Jin D."/>
            <person name="Yang J."/>
            <person name="Pu J."/>
            <person name="Lai X.H."/>
            <person name="Bai X.N."/>
            <person name="Wu X.M."/>
            <person name="Li J."/>
            <person name="Wang S."/>
            <person name="Xu J."/>
        </authorList>
    </citation>
    <scope>NUCLEOTIDE SEQUENCE</scope>
    <source>
        <strain evidence="2">Z15</strain>
    </source>
</reference>
<evidence type="ECO:0000313" key="4">
    <source>
        <dbReference type="EMBL" id="RFU52375.1"/>
    </source>
</evidence>
<dbReference type="InterPro" id="IPR036866">
    <property type="entry name" value="RibonucZ/Hydroxyglut_hydro"/>
</dbReference>
<dbReference type="RefSeq" id="WP_116878945.1">
    <property type="nucleotide sequence ID" value="NZ_CP031733.1"/>
</dbReference>
<evidence type="ECO:0000313" key="2">
    <source>
        <dbReference type="EMBL" id="AXQ77894.1"/>
    </source>
</evidence>
<dbReference type="Gene3D" id="3.60.15.10">
    <property type="entry name" value="Ribonuclease Z/Hydroxyacylglutathione hydrolase-like"/>
    <property type="match status" value="1"/>
</dbReference>
<reference evidence="3 7" key="1">
    <citation type="submission" date="2018-08" db="EMBL/GenBank/DDBJ databases">
        <title>Draft genome of Streptococcus sp .nov. Z2.</title>
        <authorList>
            <person name="Tian Z."/>
        </authorList>
    </citation>
    <scope>NUCLEOTIDE SEQUENCE [LARGE SCALE GENOMIC DNA]</scope>
    <source>
        <strain evidence="3 7">Z2</strain>
    </source>
</reference>
<dbReference type="InterPro" id="IPR001279">
    <property type="entry name" value="Metallo-B-lactamas"/>
</dbReference>
<feature type="domain" description="Metallo-beta-lactamase" evidence="1">
    <location>
        <begin position="9"/>
        <end position="187"/>
    </location>
</feature>
<dbReference type="EMBL" id="QVQY01000038">
    <property type="protein sequence ID" value="RFU50196.1"/>
    <property type="molecule type" value="Genomic_DNA"/>
</dbReference>
<dbReference type="PANTHER" id="PTHR42951">
    <property type="entry name" value="METALLO-BETA-LACTAMASE DOMAIN-CONTAINING"/>
    <property type="match status" value="1"/>
</dbReference>
<keyword evidence="7" id="KW-1185">Reference proteome</keyword>
<dbReference type="Proteomes" id="UP000264056">
    <property type="component" value="Unassembled WGS sequence"/>
</dbReference>
<gene>
    <name evidence="2" type="ORF">DDV21_001810</name>
    <name evidence="3" type="ORF">DDV22_09835</name>
    <name evidence="4" type="ORF">DDV23_09930</name>
</gene>
<evidence type="ECO:0000313" key="3">
    <source>
        <dbReference type="EMBL" id="RFU50196.1"/>
    </source>
</evidence>
<reference evidence="5" key="3">
    <citation type="submission" date="2018-08" db="EMBL/GenBank/DDBJ databases">
        <title>Streptococcus chenjunshii sp. nov., isolated from stools sample of the Tibetan antelope in the Qinghai-Tibet plateau, China.</title>
        <authorList>
            <person name="Tian Z."/>
        </authorList>
    </citation>
    <scope>NUCLEOTIDE SEQUENCE [LARGE SCALE GENOMIC DNA]</scope>
    <source>
        <strain evidence="5">Z15</strain>
    </source>
</reference>
<dbReference type="GO" id="GO:0016787">
    <property type="term" value="F:hydrolase activity"/>
    <property type="evidence" value="ECO:0007669"/>
    <property type="project" value="UniProtKB-KW"/>
</dbReference>
<proteinExistence type="predicted"/>
<organism evidence="4 6">
    <name type="scientific">Streptococcus chenjunshii</name>
    <dbReference type="NCBI Taxonomy" id="2173853"/>
    <lineage>
        <taxon>Bacteria</taxon>
        <taxon>Bacillati</taxon>
        <taxon>Bacillota</taxon>
        <taxon>Bacilli</taxon>
        <taxon>Lactobacillales</taxon>
        <taxon>Streptococcaceae</taxon>
        <taxon>Streptococcus</taxon>
    </lineage>
</organism>
<dbReference type="SUPFAM" id="SSF56281">
    <property type="entry name" value="Metallo-hydrolase/oxidoreductase"/>
    <property type="match status" value="1"/>
</dbReference>
<evidence type="ECO:0000313" key="6">
    <source>
        <dbReference type="Proteomes" id="UP000262901"/>
    </source>
</evidence>
<evidence type="ECO:0000259" key="1">
    <source>
        <dbReference type="SMART" id="SM00849"/>
    </source>
</evidence>
<dbReference type="SMART" id="SM00849">
    <property type="entry name" value="Lactamase_B"/>
    <property type="match status" value="1"/>
</dbReference>
<dbReference type="Proteomes" id="UP000246115">
    <property type="component" value="Chromosome"/>
</dbReference>
<dbReference type="EMBL" id="CP031733">
    <property type="protein sequence ID" value="AXQ77894.1"/>
    <property type="molecule type" value="Genomic_DNA"/>
</dbReference>
<reference evidence="4 6" key="2">
    <citation type="submission" date="2018-08" db="EMBL/GenBank/DDBJ databases">
        <title>Draft genome of Streptococcus sp. nov. Z1.</title>
        <authorList>
            <person name="Tian Z."/>
        </authorList>
    </citation>
    <scope>NUCLEOTIDE SEQUENCE [LARGE SCALE GENOMIC DNA]</scope>
    <source>
        <strain evidence="4">Z1</strain>
        <strain evidence="6">Z1(2018)</strain>
    </source>
</reference>
<evidence type="ECO:0000313" key="7">
    <source>
        <dbReference type="Proteomes" id="UP000264056"/>
    </source>
</evidence>
<protein>
    <submittedName>
        <fullName evidence="4">MBL fold metallo-hydrolase</fullName>
    </submittedName>
</protein>
<dbReference type="PANTHER" id="PTHR42951:SF4">
    <property type="entry name" value="ACYL-COENZYME A THIOESTERASE MBLAC2"/>
    <property type="match status" value="1"/>
</dbReference>
<dbReference type="Proteomes" id="UP000262901">
    <property type="component" value="Unassembled WGS sequence"/>
</dbReference>
<name>A0A372KJC6_9STRE</name>
<dbReference type="EMBL" id="QVQZ01000037">
    <property type="protein sequence ID" value="RFU52375.1"/>
    <property type="molecule type" value="Genomic_DNA"/>
</dbReference>
<sequence>MIQELLYGRTRTYLIEGKRKNILIDTDWPGTLPQFFKAIKRAGVTVDTIAYLLITHYHPDHMGLTQDLVDLGIQLVVMDVQMDFIHQSDSIFTKGDYRDFKAIKEEECLFLPCAQSRSFLSDLGISGEIVHTPGHSEDSVSLVLDSGQAVVGDLYPLKQTVLYDNPVLTATWNDLLRRQLTTVYYAHPLPDNVSCWRSVEEFETSQTADDF</sequence>
<dbReference type="InterPro" id="IPR050855">
    <property type="entry name" value="NDM-1-like"/>
</dbReference>
<dbReference type="KEGG" id="schj:DDV21_001810"/>
<dbReference type="Pfam" id="PF00753">
    <property type="entry name" value="Lactamase_B"/>
    <property type="match status" value="1"/>
</dbReference>
<evidence type="ECO:0000313" key="5">
    <source>
        <dbReference type="Proteomes" id="UP000246115"/>
    </source>
</evidence>
<accession>A0A372KJC6</accession>